<name>A0A090MAB7_OSTTA</name>
<protein>
    <submittedName>
        <fullName evidence="3">Glycosyl transferase, family 1</fullName>
    </submittedName>
</protein>
<dbReference type="Pfam" id="PF13692">
    <property type="entry name" value="Glyco_trans_1_4"/>
    <property type="match status" value="1"/>
</dbReference>
<reference evidence="4" key="1">
    <citation type="journal article" date="2006" name="Proc. Natl. Acad. Sci. U.S.A.">
        <title>Genome analysis of the smallest free-living eukaryote Ostreococcus tauri unveils many unique features.</title>
        <authorList>
            <person name="Derelle E."/>
            <person name="Ferraz C."/>
            <person name="Rombauts S."/>
            <person name="Rouze P."/>
            <person name="Worden A.Z."/>
            <person name="Robbens S."/>
            <person name="Partensky F."/>
            <person name="Degroeve S."/>
            <person name="Echeynie S."/>
            <person name="Cooke R."/>
            <person name="Saeys Y."/>
            <person name="Wuyts J."/>
            <person name="Jabbari K."/>
            <person name="Bowler C."/>
            <person name="Panaud O."/>
            <person name="Piegu B."/>
            <person name="Ball S.G."/>
            <person name="Ral J.-P."/>
            <person name="Bouget F.-Y."/>
            <person name="Piganeau G."/>
            <person name="De Baets B."/>
            <person name="Picard A."/>
            <person name="Delseny M."/>
            <person name="Demaille J."/>
            <person name="Van de Peer Y."/>
            <person name="Moreau H."/>
        </authorList>
    </citation>
    <scope>NUCLEOTIDE SEQUENCE [LARGE SCALE GENOMIC DNA]</scope>
    <source>
        <strain evidence="4">OTTH 0595 / CCAP 157/2 / RCC745</strain>
    </source>
</reference>
<dbReference type="Gene3D" id="3.40.50.2000">
    <property type="entry name" value="Glycogen Phosphorylase B"/>
    <property type="match status" value="2"/>
</dbReference>
<dbReference type="STRING" id="70448.A0A090MAB7"/>
<reference evidence="3 4" key="2">
    <citation type="journal article" date="2014" name="BMC Genomics">
        <title>An improved genome of the model marine alga Ostreococcus tauri unfolds by assessing Illumina de novo assemblies.</title>
        <authorList>
            <person name="Blanc-Mathieu R."/>
            <person name="Verhelst B."/>
            <person name="Derelle E."/>
            <person name="Rombauts S."/>
            <person name="Bouget F.Y."/>
            <person name="Carre I."/>
            <person name="Chateau A."/>
            <person name="Eyre-Walker A."/>
            <person name="Grimsley N."/>
            <person name="Moreau H."/>
            <person name="Piegu B."/>
            <person name="Rivals E."/>
            <person name="Schackwitz W."/>
            <person name="Van de Peer Y."/>
            <person name="Piganeau G."/>
        </authorList>
    </citation>
    <scope>NUCLEOTIDE SEQUENCE [LARGE SCALE GENOMIC DNA]</scope>
    <source>
        <strain evidence="4">OTTH 0595 / CCAP 157/2 / RCC745</strain>
    </source>
</reference>
<accession>A0A090MAB7</accession>
<dbReference type="GeneID" id="9831760"/>
<feature type="domain" description="Sulfatase-modifying factor enzyme-like" evidence="2">
    <location>
        <begin position="268"/>
        <end position="539"/>
    </location>
</feature>
<dbReference type="SUPFAM" id="SSF56436">
    <property type="entry name" value="C-type lectin-like"/>
    <property type="match status" value="1"/>
</dbReference>
<dbReference type="InterPro" id="IPR051043">
    <property type="entry name" value="Sulfatase_Mod_Factor_Kinase"/>
</dbReference>
<dbReference type="PANTHER" id="PTHR23150:SF36">
    <property type="entry name" value="HERCYNINE OXYGENASE"/>
    <property type="match status" value="1"/>
</dbReference>
<dbReference type="RefSeq" id="XP_022839615.1">
    <property type="nucleotide sequence ID" value="XM_022983340.1"/>
</dbReference>
<gene>
    <name evidence="3" type="ORF">OT_ostta09g02020</name>
</gene>
<keyword evidence="4" id="KW-1185">Reference proteome</keyword>
<sequence length="952" mass="105029">MARPRDRAFHGVHARAPMSTRGTTGDGRRDEGELLALDVFGTMGEKHVELAVGVVRAMYADVRERREMTMGDLTARERRCAREGGCNPFDWSDGHVGHFYECMTAENLSATRDALKMRREVFGDENVDVDGLFDSFRADYVDRWRPEAVCGTEADAARCEAYRHRAAAECEALLGEDDSRVMGACETYLHLYGIVHEHWHVEDYVQARNTLGYSTPALARNHGGARTIRRYPADLWGGFVDMKSASEISMPSTTNIITRAGYSTVDVGDTYVLGALKTDRWVFDAERWAHDVPMQGFKIAKTCCTNAQFAAFIECGGYLNRSLWSHEGWRWVQRRKADGECLGPLGWVASPCVKFCEDGTEKPALANWRCKYFDEEARALHPQHPVCHVSWYEAEAYCNWIGARLPTEAEWEAAARSTPGTPHERRTYPWGEDPPTSSIVNLDGYRGGTLDVDALNEGDSAHGCRQMIGNVWEWTASAFLPFPGFQMDFPYRENSCPWFGYRKVVKGGCWATSSPIARAGYRHSFWPHMHNTFSGFRAAIGGDGFGGLRKRALCVIPIRDKSDAKCGNTVTMHRIATHLYDNGIDAVTRSILDLPQSKEDIANVIKAMDVDLIVVLHAFKCGIIIDVVGMYGDLLPPVVLVLGGTDVNIDSKKSVFAEKVFRDRVAIARKVVAFSLSMIEAAPEGSLEFVESSASSKTKLIPQGVSVPNSVNAVGVPSPKRKRDNSPAISELLQLHTVSGLNSGETPIMFLPAGLRPVKDVCFIENALRDFNADGNNVHLTVCGPVIDEAYGKLVKRCFTLPGDFDRTLLPGTDRDTVLRYIAAAKVLLNTSISEGQSGVIAEGMMLGTLVFARDIPGNRQLFDLCEARACAALGPPMKTQVKGDGWETHAVGVLFSTPEGCLRAFKELGLCRGSAEHAVVAEMKVRAREGIEGLSLNEAKRWEEVVEEVCG</sequence>
<comment type="caution">
    <text evidence="3">The sequence shown here is derived from an EMBL/GenBank/DDBJ whole genome shotgun (WGS) entry which is preliminary data.</text>
</comment>
<dbReference type="PANTHER" id="PTHR23150">
    <property type="entry name" value="SULFATASE MODIFYING FACTOR 1, 2"/>
    <property type="match status" value="1"/>
</dbReference>
<organism evidence="3 4">
    <name type="scientific">Ostreococcus tauri</name>
    <name type="common">Marine green alga</name>
    <dbReference type="NCBI Taxonomy" id="70448"/>
    <lineage>
        <taxon>Eukaryota</taxon>
        <taxon>Viridiplantae</taxon>
        <taxon>Chlorophyta</taxon>
        <taxon>Mamiellophyceae</taxon>
        <taxon>Mamiellales</taxon>
        <taxon>Bathycoccaceae</taxon>
        <taxon>Ostreococcus</taxon>
    </lineage>
</organism>
<dbReference type="Proteomes" id="UP000009170">
    <property type="component" value="Unassembled WGS sequence"/>
</dbReference>
<dbReference type="EMBL" id="CAID01000009">
    <property type="protein sequence ID" value="CEF99044.1"/>
    <property type="molecule type" value="Genomic_DNA"/>
</dbReference>
<dbReference type="Pfam" id="PF03781">
    <property type="entry name" value="FGE-sulfatase"/>
    <property type="match status" value="1"/>
</dbReference>
<dbReference type="SUPFAM" id="SSF53756">
    <property type="entry name" value="UDP-Glycosyltransferase/glycogen phosphorylase"/>
    <property type="match status" value="1"/>
</dbReference>
<dbReference type="InterPro" id="IPR042095">
    <property type="entry name" value="SUMF_sf"/>
</dbReference>
<dbReference type="InterPro" id="IPR005532">
    <property type="entry name" value="SUMF_dom"/>
</dbReference>
<evidence type="ECO:0000259" key="2">
    <source>
        <dbReference type="Pfam" id="PF03781"/>
    </source>
</evidence>
<dbReference type="KEGG" id="ota:OT_ostta09g02020"/>
<dbReference type="InterPro" id="IPR016187">
    <property type="entry name" value="CTDL_fold"/>
</dbReference>
<feature type="region of interest" description="Disordered" evidence="1">
    <location>
        <begin position="1"/>
        <end position="29"/>
    </location>
</feature>
<dbReference type="GO" id="GO:0016740">
    <property type="term" value="F:transferase activity"/>
    <property type="evidence" value="ECO:0007669"/>
    <property type="project" value="UniProtKB-KW"/>
</dbReference>
<proteinExistence type="predicted"/>
<evidence type="ECO:0000256" key="1">
    <source>
        <dbReference type="SAM" id="MobiDB-lite"/>
    </source>
</evidence>
<dbReference type="AlphaFoldDB" id="A0A090MAB7"/>
<dbReference type="OrthoDB" id="659at2759"/>
<dbReference type="InParanoid" id="A0A090MAB7"/>
<keyword evidence="3" id="KW-0808">Transferase</keyword>
<evidence type="ECO:0000313" key="3">
    <source>
        <dbReference type="EMBL" id="CEF99044.1"/>
    </source>
</evidence>
<evidence type="ECO:0000313" key="4">
    <source>
        <dbReference type="Proteomes" id="UP000009170"/>
    </source>
</evidence>
<dbReference type="Gene3D" id="3.90.1580.10">
    <property type="entry name" value="paralog of FGE (formylglycine-generating enzyme)"/>
    <property type="match status" value="1"/>
</dbReference>